<dbReference type="SUPFAM" id="SSF50475">
    <property type="entry name" value="FMN-binding split barrel"/>
    <property type="match status" value="1"/>
</dbReference>
<evidence type="ECO:0000313" key="1">
    <source>
        <dbReference type="EMBL" id="SDW85815.1"/>
    </source>
</evidence>
<dbReference type="GeneID" id="78335774"/>
<evidence type="ECO:0008006" key="3">
    <source>
        <dbReference type="Google" id="ProtNLM"/>
    </source>
</evidence>
<dbReference type="OMA" id="CAREGQK"/>
<dbReference type="EMBL" id="FNOP01000007">
    <property type="protein sequence ID" value="SDW85815.1"/>
    <property type="molecule type" value="Genomic_DNA"/>
</dbReference>
<dbReference type="RefSeq" id="WP_012939405.1">
    <property type="nucleotide sequence ID" value="NZ_CALAKB010000027.1"/>
</dbReference>
<reference evidence="1 2" key="1">
    <citation type="submission" date="2016-10" db="EMBL/GenBank/DDBJ databases">
        <authorList>
            <person name="Varghese N."/>
            <person name="Submissions S."/>
        </authorList>
    </citation>
    <scope>NUCLEOTIDE SEQUENCE [LARGE SCALE GENOMIC DNA]</scope>
    <source>
        <strain evidence="1 2">WCC6</strain>
    </source>
</reference>
<accession>A0A1H2WZ00</accession>
<gene>
    <name evidence="1" type="ORF">SAMN05216495_10763</name>
</gene>
<comment type="caution">
    <text evidence="1">The sequence shown here is derived from an EMBL/GenBank/DDBJ whole genome shotgun (WGS) entry which is preliminary data.</text>
</comment>
<dbReference type="InterPro" id="IPR024747">
    <property type="entry name" value="Pyridox_Oxase-rel"/>
</dbReference>
<dbReference type="AlphaFoldDB" id="A0A1H2WZ00"/>
<organism evidence="1 2">
    <name type="scientific">Acidaminococcus fermentans</name>
    <dbReference type="NCBI Taxonomy" id="905"/>
    <lineage>
        <taxon>Bacteria</taxon>
        <taxon>Bacillati</taxon>
        <taxon>Bacillota</taxon>
        <taxon>Negativicutes</taxon>
        <taxon>Acidaminococcales</taxon>
        <taxon>Acidaminococcaceae</taxon>
        <taxon>Acidaminococcus</taxon>
    </lineage>
</organism>
<proteinExistence type="predicted"/>
<name>A0A1H2WZ00_ACIFE</name>
<dbReference type="PANTHER" id="PTHR34071:SF2">
    <property type="entry name" value="FLAVIN-NUCLEOTIDE-BINDING PROTEIN"/>
    <property type="match status" value="1"/>
</dbReference>
<dbReference type="PANTHER" id="PTHR34071">
    <property type="entry name" value="5-NITROIMIDAZOLE ANTIBIOTICS RESISTANCE PROTEIN, NIMA-FAMILY-RELATED PROTEIN-RELATED"/>
    <property type="match status" value="1"/>
</dbReference>
<sequence>MFRPMRRFKQALSAEECLEVLKEEKRGTLALAGDEGYPYALPINYFYEEASGRIYFHGAGEGHKIDAIRRCDKVSFNVHDAGVKLEGDWAYTVRSVTVFGRLHILEDRDRAMALLRQIGLKYYPSVEEVDQVMERAASRVTMLELVPEHITGKRVHEK</sequence>
<protein>
    <recommendedName>
        <fullName evidence="3">Pyridoxamine 5'-phosphate oxidase family protein</fullName>
    </recommendedName>
</protein>
<dbReference type="InterPro" id="IPR012349">
    <property type="entry name" value="Split_barrel_FMN-bd"/>
</dbReference>
<evidence type="ECO:0000313" key="2">
    <source>
        <dbReference type="Proteomes" id="UP000182379"/>
    </source>
</evidence>
<dbReference type="Pfam" id="PF12900">
    <property type="entry name" value="Pyridox_ox_2"/>
    <property type="match status" value="1"/>
</dbReference>
<dbReference type="Gene3D" id="2.30.110.10">
    <property type="entry name" value="Electron Transport, Fmn-binding Protein, Chain A"/>
    <property type="match status" value="1"/>
</dbReference>
<dbReference type="Proteomes" id="UP000182379">
    <property type="component" value="Unassembled WGS sequence"/>
</dbReference>